<dbReference type="PANTHER" id="PTHR33695:SF1">
    <property type="entry name" value="LIPOPROTEIN SIGNAL PEPTIDASE"/>
    <property type="match status" value="1"/>
</dbReference>
<dbReference type="GO" id="GO:0005886">
    <property type="term" value="C:plasma membrane"/>
    <property type="evidence" value="ECO:0007669"/>
    <property type="project" value="UniProtKB-SubCell"/>
</dbReference>
<evidence type="ECO:0000256" key="6">
    <source>
        <dbReference type="ARBA" id="ARBA00022801"/>
    </source>
</evidence>
<evidence type="ECO:0000256" key="1">
    <source>
        <dbReference type="ARBA" id="ARBA00006139"/>
    </source>
</evidence>
<comment type="function">
    <text evidence="9">This protein specifically catalyzes the removal of signal peptides from prolipoproteins.</text>
</comment>
<comment type="subcellular location">
    <subcellularLocation>
        <location evidence="9">Cell membrane</location>
        <topology evidence="9">Multi-pass membrane protein</topology>
    </subcellularLocation>
</comment>
<comment type="caution">
    <text evidence="9">Lacks conserved residue(s) required for the propagation of feature annotation.</text>
</comment>
<dbReference type="AlphaFoldDB" id="A0A831T7V2"/>
<dbReference type="NCBIfam" id="TIGR00077">
    <property type="entry name" value="lspA"/>
    <property type="match status" value="1"/>
</dbReference>
<keyword evidence="7 9" id="KW-1133">Transmembrane helix</keyword>
<dbReference type="InterPro" id="IPR001872">
    <property type="entry name" value="Peptidase_A8"/>
</dbReference>
<keyword evidence="4 9" id="KW-0812">Transmembrane</keyword>
<keyword evidence="3 9" id="KW-0645">Protease</keyword>
<comment type="caution">
    <text evidence="11">The sequence shown here is derived from an EMBL/GenBank/DDBJ whole genome shotgun (WGS) entry which is preliminary data.</text>
</comment>
<evidence type="ECO:0000256" key="8">
    <source>
        <dbReference type="ARBA" id="ARBA00023136"/>
    </source>
</evidence>
<accession>A0A831T7V2</accession>
<keyword evidence="6 9" id="KW-0378">Hydrolase</keyword>
<organism evidence="11">
    <name type="scientific">Thermorudis peleae</name>
    <dbReference type="NCBI Taxonomy" id="1382356"/>
    <lineage>
        <taxon>Bacteria</taxon>
        <taxon>Pseudomonadati</taxon>
        <taxon>Thermomicrobiota</taxon>
        <taxon>Thermomicrobia</taxon>
        <taxon>Thermomicrobia incertae sedis</taxon>
        <taxon>Thermorudis</taxon>
    </lineage>
</organism>
<dbReference type="Pfam" id="PF01252">
    <property type="entry name" value="Peptidase_A8"/>
    <property type="match status" value="1"/>
</dbReference>
<keyword evidence="8 9" id="KW-0472">Membrane</keyword>
<evidence type="ECO:0000256" key="5">
    <source>
        <dbReference type="ARBA" id="ARBA00022750"/>
    </source>
</evidence>
<dbReference type="GO" id="GO:0006508">
    <property type="term" value="P:proteolysis"/>
    <property type="evidence" value="ECO:0007669"/>
    <property type="project" value="UniProtKB-KW"/>
</dbReference>
<evidence type="ECO:0000256" key="3">
    <source>
        <dbReference type="ARBA" id="ARBA00022670"/>
    </source>
</evidence>
<comment type="pathway">
    <text evidence="9">Protein modification; lipoprotein biosynthesis (signal peptide cleavage).</text>
</comment>
<keyword evidence="2 9" id="KW-1003">Cell membrane</keyword>
<evidence type="ECO:0000256" key="10">
    <source>
        <dbReference type="RuleBase" id="RU004181"/>
    </source>
</evidence>
<name>A0A831T7V2_9BACT</name>
<dbReference type="PRINTS" id="PR00781">
    <property type="entry name" value="LIPOSIGPTASE"/>
</dbReference>
<feature type="transmembrane region" description="Helical" evidence="9">
    <location>
        <begin position="144"/>
        <end position="163"/>
    </location>
</feature>
<dbReference type="PANTHER" id="PTHR33695">
    <property type="entry name" value="LIPOPROTEIN SIGNAL PEPTIDASE"/>
    <property type="match status" value="1"/>
</dbReference>
<evidence type="ECO:0000256" key="4">
    <source>
        <dbReference type="ARBA" id="ARBA00022692"/>
    </source>
</evidence>
<feature type="transmembrane region" description="Helical" evidence="9">
    <location>
        <begin position="82"/>
        <end position="100"/>
    </location>
</feature>
<feature type="active site" evidence="9">
    <location>
        <position position="148"/>
    </location>
</feature>
<evidence type="ECO:0000256" key="2">
    <source>
        <dbReference type="ARBA" id="ARBA00022475"/>
    </source>
</evidence>
<proteinExistence type="inferred from homology"/>
<evidence type="ECO:0000256" key="9">
    <source>
        <dbReference type="HAMAP-Rule" id="MF_00161"/>
    </source>
</evidence>
<reference evidence="11" key="1">
    <citation type="journal article" date="2020" name="mSystems">
        <title>Genome- and Community-Level Interaction Insights into Carbon Utilization and Element Cycling Functions of Hydrothermarchaeota in Hydrothermal Sediment.</title>
        <authorList>
            <person name="Zhou Z."/>
            <person name="Liu Y."/>
            <person name="Xu W."/>
            <person name="Pan J."/>
            <person name="Luo Z.H."/>
            <person name="Li M."/>
        </authorList>
    </citation>
    <scope>NUCLEOTIDE SEQUENCE [LARGE SCALE GENOMIC DNA]</scope>
    <source>
        <strain evidence="11">SpSt-210</strain>
    </source>
</reference>
<feature type="transmembrane region" description="Helical" evidence="9">
    <location>
        <begin position="15"/>
        <end position="33"/>
    </location>
</feature>
<dbReference type="UniPathway" id="UPA00665"/>
<comment type="similarity">
    <text evidence="1 9 10">Belongs to the peptidase A8 family.</text>
</comment>
<keyword evidence="5 9" id="KW-0064">Aspartyl protease</keyword>
<evidence type="ECO:0000256" key="7">
    <source>
        <dbReference type="ARBA" id="ARBA00022989"/>
    </source>
</evidence>
<dbReference type="HAMAP" id="MF_00161">
    <property type="entry name" value="LspA"/>
    <property type="match status" value="1"/>
</dbReference>
<evidence type="ECO:0000313" key="11">
    <source>
        <dbReference type="EMBL" id="HEG90772.1"/>
    </source>
</evidence>
<protein>
    <recommendedName>
        <fullName evidence="9">Lipoprotein signal peptidase</fullName>
        <ecNumber evidence="9">3.4.23.36</ecNumber>
    </recommendedName>
    <alternativeName>
        <fullName evidence="9">Prolipoprotein signal peptidase</fullName>
    </alternativeName>
    <alternativeName>
        <fullName evidence="9">Signal peptidase II</fullName>
        <shortName evidence="9">SPase II</shortName>
    </alternativeName>
</protein>
<dbReference type="EC" id="3.4.23.36" evidence="9"/>
<dbReference type="EMBL" id="DSIY01000115">
    <property type="protein sequence ID" value="HEG90772.1"/>
    <property type="molecule type" value="Genomic_DNA"/>
</dbReference>
<dbReference type="GO" id="GO:0004190">
    <property type="term" value="F:aspartic-type endopeptidase activity"/>
    <property type="evidence" value="ECO:0007669"/>
    <property type="project" value="UniProtKB-UniRule"/>
</dbReference>
<comment type="catalytic activity">
    <reaction evidence="9">
        <text>Release of signal peptides from bacterial membrane prolipoproteins. Hydrolyzes -Xaa-Yaa-Zaa-|-(S,diacylglyceryl)Cys-, in which Xaa is hydrophobic (preferably Leu), and Yaa (Ala or Ser) and Zaa (Gly or Ala) have small, neutral side chains.</text>
        <dbReference type="EC" id="3.4.23.36"/>
    </reaction>
</comment>
<sequence length="180" mass="19092">MTEPLAQRARSTAQPTWRAIALVSLIAAMVLVVDQISKTLVTATLGPSAGGGAFELVPGVLWLLYVENTGAAFGLFQGRNPLLALVALVIVLLLAIWFRAVAAATPWGALALGLQIGGALGNVLDRLRHGFVIDFIDVPFWPTFNLADSAITIGVAILLVVLLRSDAQRASQGERQDRRG</sequence>
<feature type="active site" evidence="9">
    <location>
        <position position="134"/>
    </location>
</feature>
<gene>
    <name evidence="9 11" type="primary">lspA</name>
    <name evidence="11" type="ORF">ENP34_04930</name>
</gene>